<evidence type="ECO:0000313" key="3">
    <source>
        <dbReference type="Proteomes" id="UP001203687"/>
    </source>
</evidence>
<keyword evidence="3" id="KW-1185">Reference proteome</keyword>
<dbReference type="InterPro" id="IPR032531">
    <property type="entry name" value="DUF4956"/>
</dbReference>
<keyword evidence="1" id="KW-1133">Transmembrane helix</keyword>
<feature type="transmembrane region" description="Helical" evidence="1">
    <location>
        <begin position="101"/>
        <end position="131"/>
    </location>
</feature>
<keyword evidence="1" id="KW-0472">Membrane</keyword>
<dbReference type="RefSeq" id="WP_204346084.1">
    <property type="nucleotide sequence ID" value="NZ_JACNMJ010000005.1"/>
</dbReference>
<proteinExistence type="predicted"/>
<organism evidence="2 3">
    <name type="scientific">Psychroserpens algicola</name>
    <dbReference type="NCBI Taxonomy" id="1719034"/>
    <lineage>
        <taxon>Bacteria</taxon>
        <taxon>Pseudomonadati</taxon>
        <taxon>Bacteroidota</taxon>
        <taxon>Flavobacteriia</taxon>
        <taxon>Flavobacteriales</taxon>
        <taxon>Flavobacteriaceae</taxon>
        <taxon>Psychroserpens</taxon>
    </lineage>
</organism>
<comment type="caution">
    <text evidence="2">The sequence shown here is derived from an EMBL/GenBank/DDBJ whole genome shotgun (WGS) entry which is preliminary data.</text>
</comment>
<dbReference type="Proteomes" id="UP001203687">
    <property type="component" value="Unassembled WGS sequence"/>
</dbReference>
<keyword evidence="1" id="KW-0812">Transmembrane</keyword>
<sequence length="225" mass="25065">MDDIKAQLLDLSTNAEVALGEWMVSLVILLILITAIKWVYVKRSNTVSNRVLFANTFYAFALAIFLIITSIKVSLALSLGLIGALSIVRFRTAIKEPEQLVYLLMIIGVSISLAAQQVIPSIIITLLFLVWQFTSKQSNSYINKDLMNISLDFNANQDLEFVFSELKKIKQINGFEKIVTDSNSANLTLSVSSIQDSDFLDIKSKLEQNDGLKNVSISFISSLTF</sequence>
<accession>A0ABT0H586</accession>
<feature type="transmembrane region" description="Helical" evidence="1">
    <location>
        <begin position="22"/>
        <end position="40"/>
    </location>
</feature>
<protein>
    <submittedName>
        <fullName evidence="2">DUF4956 domain-containing protein</fullName>
    </submittedName>
</protein>
<evidence type="ECO:0000313" key="2">
    <source>
        <dbReference type="EMBL" id="MCK8479538.1"/>
    </source>
</evidence>
<gene>
    <name evidence="2" type="ORF">MUY34_02835</name>
</gene>
<dbReference type="Pfam" id="PF16316">
    <property type="entry name" value="DUF4956"/>
    <property type="match status" value="1"/>
</dbReference>
<evidence type="ECO:0000256" key="1">
    <source>
        <dbReference type="SAM" id="Phobius"/>
    </source>
</evidence>
<name>A0ABT0H586_9FLAO</name>
<reference evidence="2" key="1">
    <citation type="submission" date="2022-04" db="EMBL/GenBank/DDBJ databases">
        <authorList>
            <person name="Ren T."/>
        </authorList>
    </citation>
    <scope>NUCLEOTIDE SEQUENCE</scope>
    <source>
        <strain evidence="2">F63249</strain>
    </source>
</reference>
<dbReference type="EMBL" id="JALPQF010000002">
    <property type="protein sequence ID" value="MCK8479538.1"/>
    <property type="molecule type" value="Genomic_DNA"/>
</dbReference>